<evidence type="ECO:0000256" key="1">
    <source>
        <dbReference type="ARBA" id="ARBA00008348"/>
    </source>
</evidence>
<evidence type="ECO:0000256" key="2">
    <source>
        <dbReference type="ARBA" id="ARBA00023235"/>
    </source>
</evidence>
<evidence type="ECO:0000256" key="3">
    <source>
        <dbReference type="RuleBase" id="RU003887"/>
    </source>
</evidence>
<dbReference type="SUPFAM" id="SSF55120">
    <property type="entry name" value="Pseudouridine synthase"/>
    <property type="match status" value="1"/>
</dbReference>
<dbReference type="GO" id="GO:0003723">
    <property type="term" value="F:RNA binding"/>
    <property type="evidence" value="ECO:0007669"/>
    <property type="project" value="InterPro"/>
</dbReference>
<organism evidence="6 7">
    <name type="scientific">Pseudomonas nitroreducens</name>
    <dbReference type="NCBI Taxonomy" id="46680"/>
    <lineage>
        <taxon>Bacteria</taxon>
        <taxon>Pseudomonadati</taxon>
        <taxon>Pseudomonadota</taxon>
        <taxon>Gammaproteobacteria</taxon>
        <taxon>Pseudomonadales</taxon>
        <taxon>Pseudomonadaceae</taxon>
        <taxon>Pseudomonas</taxon>
    </lineage>
</organism>
<proteinExistence type="inferred from homology"/>
<keyword evidence="2 3" id="KW-0413">Isomerase</keyword>
<gene>
    <name evidence="6" type="ORF">CEG18_26155</name>
</gene>
<dbReference type="GO" id="GO:0120159">
    <property type="term" value="F:rRNA pseudouridine synthase activity"/>
    <property type="evidence" value="ECO:0007669"/>
    <property type="project" value="UniProtKB-ARBA"/>
</dbReference>
<dbReference type="InterPro" id="IPR050343">
    <property type="entry name" value="RsuA_PseudoU_synthase"/>
</dbReference>
<dbReference type="PANTHER" id="PTHR47683">
    <property type="entry name" value="PSEUDOURIDINE SYNTHASE FAMILY PROTEIN-RELATED"/>
    <property type="match status" value="1"/>
</dbReference>
<dbReference type="InterPro" id="IPR000748">
    <property type="entry name" value="PsdUridine_synth_RsuA/RluB/E/F"/>
</dbReference>
<name>A0A246F496_PSENT</name>
<dbReference type="eggNOG" id="COG1187">
    <property type="taxonomic scope" value="Bacteria"/>
</dbReference>
<evidence type="ECO:0000259" key="5">
    <source>
        <dbReference type="Pfam" id="PF00849"/>
    </source>
</evidence>
<dbReference type="EC" id="5.4.99.-" evidence="3"/>
<accession>A0A246F496</accession>
<dbReference type="PANTHER" id="PTHR47683:SF2">
    <property type="entry name" value="RNA-BINDING S4 DOMAIN-CONTAINING PROTEIN"/>
    <property type="match status" value="1"/>
</dbReference>
<dbReference type="EMBL" id="NJBA01000011">
    <property type="protein sequence ID" value="OWP48006.1"/>
    <property type="molecule type" value="Genomic_DNA"/>
</dbReference>
<dbReference type="AlphaFoldDB" id="A0A246F496"/>
<comment type="caution">
    <text evidence="6">The sequence shown here is derived from an EMBL/GenBank/DDBJ whole genome shotgun (WGS) entry which is preliminary data.</text>
</comment>
<dbReference type="InterPro" id="IPR020103">
    <property type="entry name" value="PsdUridine_synth_cat_dom_sf"/>
</dbReference>
<dbReference type="Proteomes" id="UP000198145">
    <property type="component" value="Unassembled WGS sequence"/>
</dbReference>
<evidence type="ECO:0000256" key="4">
    <source>
        <dbReference type="SAM" id="MobiDB-lite"/>
    </source>
</evidence>
<dbReference type="NCBIfam" id="TIGR00093">
    <property type="entry name" value="pseudouridine synthase"/>
    <property type="match status" value="1"/>
</dbReference>
<feature type="compositionally biased region" description="Basic residues" evidence="4">
    <location>
        <begin position="8"/>
        <end position="22"/>
    </location>
</feature>
<evidence type="ECO:0000313" key="7">
    <source>
        <dbReference type="Proteomes" id="UP000198145"/>
    </source>
</evidence>
<evidence type="ECO:0000313" key="6">
    <source>
        <dbReference type="EMBL" id="OWP48006.1"/>
    </source>
</evidence>
<dbReference type="Pfam" id="PF00849">
    <property type="entry name" value="PseudoU_synth_2"/>
    <property type="match status" value="1"/>
</dbReference>
<dbReference type="Gene3D" id="3.30.70.1560">
    <property type="entry name" value="Alpha-L RNA-binding motif"/>
    <property type="match status" value="1"/>
</dbReference>
<comment type="similarity">
    <text evidence="1 3">Belongs to the pseudouridine synthase RsuA family.</text>
</comment>
<dbReference type="InterPro" id="IPR006145">
    <property type="entry name" value="PsdUridine_synth_RsuA/RluA"/>
</dbReference>
<dbReference type="STRING" id="46680.GCA_000807755_01253"/>
<dbReference type="Gene3D" id="3.30.70.580">
    <property type="entry name" value="Pseudouridine synthase I, catalytic domain, N-terminal subdomain"/>
    <property type="match status" value="1"/>
</dbReference>
<dbReference type="InterPro" id="IPR020094">
    <property type="entry name" value="TruA/RsuA/RluB/E/F_N"/>
</dbReference>
<dbReference type="InterPro" id="IPR018496">
    <property type="entry name" value="PsdUridine_synth_RsuA/RluB_CS"/>
</dbReference>
<feature type="region of interest" description="Disordered" evidence="4">
    <location>
        <begin position="1"/>
        <end position="29"/>
    </location>
</feature>
<dbReference type="PROSITE" id="PS01149">
    <property type="entry name" value="PSI_RSU"/>
    <property type="match status" value="1"/>
</dbReference>
<reference evidence="6 7" key="1">
    <citation type="submission" date="2017-06" db="EMBL/GenBank/DDBJ databases">
        <title>Draft genome of Pseudomonas nitroreducens DF05.</title>
        <authorList>
            <person name="Iyer R."/>
        </authorList>
    </citation>
    <scope>NUCLEOTIDE SEQUENCE [LARGE SCALE GENOMIC DNA]</scope>
    <source>
        <strain evidence="6 7">DF05</strain>
    </source>
</reference>
<sequence>MPRPPRPSNRRPASRPAPRRVAKAPPAQPKLILLNKPFDVLTQFNDSEGRATLKDFVDVPGIYPAGRLDRDSEGLLLLTNDGRLQARIADPKHKLPKTYWVQVEGEPSDEQLEQLRKGVQLNDGPTLPAEARRLEEPQLWERDPPVRFRKSIPTAWLELVIREGRNRQVRRMTAAVGLPTLRLVRVRIGPWQLDGLQPGQWREVSPEL</sequence>
<dbReference type="FunFam" id="3.30.70.1560:FF:000001">
    <property type="entry name" value="Pseudouridine synthase"/>
    <property type="match status" value="1"/>
</dbReference>
<dbReference type="InterPro" id="IPR042092">
    <property type="entry name" value="PsdUridine_s_RsuA/RluB/E/F_cat"/>
</dbReference>
<protein>
    <recommendedName>
        <fullName evidence="3">Pseudouridine synthase</fullName>
        <ecNumber evidence="3">5.4.99.-</ecNumber>
    </recommendedName>
</protein>
<dbReference type="GO" id="GO:0005829">
    <property type="term" value="C:cytosol"/>
    <property type="evidence" value="ECO:0007669"/>
    <property type="project" value="UniProtKB-ARBA"/>
</dbReference>
<dbReference type="GO" id="GO:0000455">
    <property type="term" value="P:enzyme-directed rRNA pseudouridine synthesis"/>
    <property type="evidence" value="ECO:0007669"/>
    <property type="project" value="UniProtKB-ARBA"/>
</dbReference>
<feature type="domain" description="Pseudouridine synthase RsuA/RluA-like" evidence="5">
    <location>
        <begin position="31"/>
        <end position="175"/>
    </location>
</feature>